<proteinExistence type="predicted"/>
<dbReference type="PANTHER" id="PTHR33646">
    <property type="entry name" value="GB|AAF00631.1"/>
    <property type="match status" value="1"/>
</dbReference>
<evidence type="ECO:0000256" key="1">
    <source>
        <dbReference type="SAM" id="MobiDB-lite"/>
    </source>
</evidence>
<evidence type="ECO:0000259" key="3">
    <source>
        <dbReference type="Pfam" id="PF20705"/>
    </source>
</evidence>
<keyword evidence="4" id="KW-1185">Reference proteome</keyword>
<dbReference type="Proteomes" id="UP000504603">
    <property type="component" value="Unplaced"/>
</dbReference>
<dbReference type="Pfam" id="PF20705">
    <property type="entry name" value="DUF6821"/>
    <property type="match status" value="1"/>
</dbReference>
<evidence type="ECO:0000313" key="4">
    <source>
        <dbReference type="Proteomes" id="UP000504603"/>
    </source>
</evidence>
<dbReference type="PANTHER" id="PTHR33646:SF6">
    <property type="entry name" value="TRANSMEMBRANE PROTEIN"/>
    <property type="match status" value="1"/>
</dbReference>
<gene>
    <name evidence="5" type="primary">LOC111020247</name>
</gene>
<evidence type="ECO:0000256" key="2">
    <source>
        <dbReference type="SAM" id="Phobius"/>
    </source>
</evidence>
<keyword evidence="2" id="KW-0472">Membrane</keyword>
<dbReference type="AlphaFoldDB" id="A0A6J1DF54"/>
<dbReference type="OrthoDB" id="1931521at2759"/>
<feature type="domain" description="DUF6821" evidence="3">
    <location>
        <begin position="239"/>
        <end position="332"/>
    </location>
</feature>
<accession>A0A6J1DF54</accession>
<name>A0A6J1DF54_MOMCH</name>
<dbReference type="GeneID" id="111020247"/>
<organism evidence="4 5">
    <name type="scientific">Momordica charantia</name>
    <name type="common">Bitter gourd</name>
    <name type="synonym">Balsam pear</name>
    <dbReference type="NCBI Taxonomy" id="3673"/>
    <lineage>
        <taxon>Eukaryota</taxon>
        <taxon>Viridiplantae</taxon>
        <taxon>Streptophyta</taxon>
        <taxon>Embryophyta</taxon>
        <taxon>Tracheophyta</taxon>
        <taxon>Spermatophyta</taxon>
        <taxon>Magnoliopsida</taxon>
        <taxon>eudicotyledons</taxon>
        <taxon>Gunneridae</taxon>
        <taxon>Pentapetalae</taxon>
        <taxon>rosids</taxon>
        <taxon>fabids</taxon>
        <taxon>Cucurbitales</taxon>
        <taxon>Cucurbitaceae</taxon>
        <taxon>Momordiceae</taxon>
        <taxon>Momordica</taxon>
    </lineage>
</organism>
<reference evidence="5" key="1">
    <citation type="submission" date="2025-08" db="UniProtKB">
        <authorList>
            <consortium name="RefSeq"/>
        </authorList>
    </citation>
    <scope>IDENTIFICATION</scope>
    <source>
        <strain evidence="5">OHB3-1</strain>
    </source>
</reference>
<protein>
    <submittedName>
        <fullName evidence="5">Uncharacterized protein LOC111020247 isoform X1</fullName>
    </submittedName>
</protein>
<dbReference type="RefSeq" id="XP_022152548.1">
    <property type="nucleotide sequence ID" value="XM_022296856.1"/>
</dbReference>
<feature type="transmembrane region" description="Helical" evidence="2">
    <location>
        <begin position="261"/>
        <end position="281"/>
    </location>
</feature>
<feature type="region of interest" description="Disordered" evidence="1">
    <location>
        <begin position="158"/>
        <end position="211"/>
    </location>
</feature>
<dbReference type="InterPro" id="IPR045883">
    <property type="entry name" value="At4g13530-like"/>
</dbReference>
<keyword evidence="2" id="KW-0812">Transmembrane</keyword>
<dbReference type="InterPro" id="IPR049224">
    <property type="entry name" value="DUF6821"/>
</dbReference>
<feature type="compositionally biased region" description="Acidic residues" evidence="1">
    <location>
        <begin position="169"/>
        <end position="185"/>
    </location>
</feature>
<keyword evidence="2" id="KW-1133">Transmembrane helix</keyword>
<sequence length="342" mass="37979">MEEGSATEFQDWEVLHEDDDTLPQVYSSNFPDSSSRFLQVIEGDSGSASTIWLDYFSLRDHETSANTALESSTSKECLNDTDLENRNCRENTSELGSELGDGLLSEDELNQPHANVLADIMKSVTGFEEITADAENLERRESDDAKLSGSAFVAKDEPVSAKDMYSSMESEDSGEDSEIQDEVLDDSYSNSSGNESVAMKSGDGDSVEDISKEDLGGEWNEKIDAAKEVKVEAADAQRRRVVWWKVPFQVLRYCFLRASPAWSFSVAAAFMGIVFLGRRFYIMKRKTKSLQLKIAVDDKKVSQFVDRAARLNEAFSVVRRVPVVRASLTGAGANSWPAMSMR</sequence>
<dbReference type="KEGG" id="mcha:111020247"/>
<evidence type="ECO:0000313" key="5">
    <source>
        <dbReference type="RefSeq" id="XP_022152548.1"/>
    </source>
</evidence>